<sequence>MIPKIRIETFSKQDWTAIADIYQKGIDTGIATFETIAPNWSNWDATHFQHCRFKAVTDDKIIGWAALSPVSKRYVYHGVAEVSVYVDPEQHSQGIGTWLLTRLIAQSEIEGIWTLQSSIFTENTSSIMLHKKLGFREIGYREKVGQRNGKWYDNILMEKRNKNII</sequence>
<reference evidence="4 5" key="1">
    <citation type="submission" date="2019-02" db="EMBL/GenBank/DDBJ databases">
        <title>Genomic Encyclopedia of Type Strains, Phase IV (KMG-IV): sequencing the most valuable type-strain genomes for metagenomic binning, comparative biology and taxonomic classification.</title>
        <authorList>
            <person name="Goeker M."/>
        </authorList>
    </citation>
    <scope>NUCLEOTIDE SEQUENCE [LARGE SCALE GENOMIC DNA]</scope>
    <source>
        <strain evidence="4 5">DSM 17196</strain>
    </source>
</reference>
<proteinExistence type="predicted"/>
<dbReference type="InterPro" id="IPR016181">
    <property type="entry name" value="Acyl_CoA_acyltransferase"/>
</dbReference>
<dbReference type="PANTHER" id="PTHR43072:SF23">
    <property type="entry name" value="UPF0039 PROTEIN C11D3.02C"/>
    <property type="match status" value="1"/>
</dbReference>
<dbReference type="EMBL" id="SGXE01000001">
    <property type="protein sequence ID" value="RZS99044.1"/>
    <property type="molecule type" value="Genomic_DNA"/>
</dbReference>
<evidence type="ECO:0000256" key="2">
    <source>
        <dbReference type="ARBA" id="ARBA00023315"/>
    </source>
</evidence>
<dbReference type="InterPro" id="IPR000182">
    <property type="entry name" value="GNAT_dom"/>
</dbReference>
<dbReference type="GO" id="GO:0016747">
    <property type="term" value="F:acyltransferase activity, transferring groups other than amino-acyl groups"/>
    <property type="evidence" value="ECO:0007669"/>
    <property type="project" value="InterPro"/>
</dbReference>
<dbReference type="Gene3D" id="3.40.630.30">
    <property type="match status" value="1"/>
</dbReference>
<name>A0A4Q7PF23_9FLAO</name>
<evidence type="ECO:0000313" key="4">
    <source>
        <dbReference type="EMBL" id="RZS99044.1"/>
    </source>
</evidence>
<keyword evidence="5" id="KW-1185">Reference proteome</keyword>
<protein>
    <submittedName>
        <fullName evidence="4">Phosphinothricin acetyltransferase</fullName>
    </submittedName>
</protein>
<organism evidence="4 5">
    <name type="scientific">Aquimarina brevivitae</name>
    <dbReference type="NCBI Taxonomy" id="323412"/>
    <lineage>
        <taxon>Bacteria</taxon>
        <taxon>Pseudomonadati</taxon>
        <taxon>Bacteroidota</taxon>
        <taxon>Flavobacteriia</taxon>
        <taxon>Flavobacteriales</taxon>
        <taxon>Flavobacteriaceae</taxon>
        <taxon>Aquimarina</taxon>
    </lineage>
</organism>
<accession>A0A4Q7PF23</accession>
<comment type="caution">
    <text evidence="4">The sequence shown here is derived from an EMBL/GenBank/DDBJ whole genome shotgun (WGS) entry which is preliminary data.</text>
</comment>
<evidence type="ECO:0000313" key="5">
    <source>
        <dbReference type="Proteomes" id="UP000292262"/>
    </source>
</evidence>
<evidence type="ECO:0000259" key="3">
    <source>
        <dbReference type="PROSITE" id="PS51186"/>
    </source>
</evidence>
<keyword evidence="2" id="KW-0012">Acyltransferase</keyword>
<dbReference type="Proteomes" id="UP000292262">
    <property type="component" value="Unassembled WGS sequence"/>
</dbReference>
<dbReference type="AlphaFoldDB" id="A0A4Q7PF23"/>
<gene>
    <name evidence="4" type="ORF">EV197_0248</name>
</gene>
<dbReference type="Pfam" id="PF13420">
    <property type="entry name" value="Acetyltransf_4"/>
    <property type="match status" value="1"/>
</dbReference>
<dbReference type="CDD" id="cd04301">
    <property type="entry name" value="NAT_SF"/>
    <property type="match status" value="1"/>
</dbReference>
<dbReference type="PROSITE" id="PS51186">
    <property type="entry name" value="GNAT"/>
    <property type="match status" value="1"/>
</dbReference>
<evidence type="ECO:0000256" key="1">
    <source>
        <dbReference type="ARBA" id="ARBA00022679"/>
    </source>
</evidence>
<dbReference type="SUPFAM" id="SSF55729">
    <property type="entry name" value="Acyl-CoA N-acyltransferases (Nat)"/>
    <property type="match status" value="1"/>
</dbReference>
<feature type="domain" description="N-acetyltransferase" evidence="3">
    <location>
        <begin position="5"/>
        <end position="162"/>
    </location>
</feature>
<dbReference type="PANTHER" id="PTHR43072">
    <property type="entry name" value="N-ACETYLTRANSFERASE"/>
    <property type="match status" value="1"/>
</dbReference>
<keyword evidence="1 4" id="KW-0808">Transferase</keyword>
<dbReference type="OrthoDB" id="9799096at2"/>
<dbReference type="RefSeq" id="WP_130284908.1">
    <property type="nucleotide sequence ID" value="NZ_SGXE01000001.1"/>
</dbReference>